<dbReference type="AlphaFoldDB" id="A0A0S7YE87"/>
<dbReference type="Proteomes" id="UP000051012">
    <property type="component" value="Unassembled WGS sequence"/>
</dbReference>
<evidence type="ECO:0000256" key="2">
    <source>
        <dbReference type="ARBA" id="ARBA00008900"/>
    </source>
</evidence>
<feature type="binding site" evidence="7">
    <location>
        <position position="27"/>
    </location>
    <ligand>
        <name>Zn(2+)</name>
        <dbReference type="ChEBI" id="CHEBI:29105"/>
    </ligand>
</feature>
<keyword evidence="5" id="KW-0671">Queuosine biosynthesis</keyword>
<protein>
    <recommendedName>
        <fullName evidence="3 5">6-carboxy-5,6,7,8-tetrahydropterin synthase</fullName>
        <ecNumber evidence="5">4.-.-.-</ecNumber>
    </recommendedName>
</protein>
<gene>
    <name evidence="8" type="ORF">AMJ52_06115</name>
</gene>
<dbReference type="GO" id="GO:0046872">
    <property type="term" value="F:metal ion binding"/>
    <property type="evidence" value="ECO:0007669"/>
    <property type="project" value="UniProtKB-KW"/>
</dbReference>
<dbReference type="GO" id="GO:0070497">
    <property type="term" value="F:6-carboxytetrahydropterin synthase activity"/>
    <property type="evidence" value="ECO:0007669"/>
    <property type="project" value="UniProtKB-EC"/>
</dbReference>
<feature type="active site" description="Charge relay system" evidence="6">
    <location>
        <position position="67"/>
    </location>
</feature>
<proteinExistence type="inferred from homology"/>
<comment type="cofactor">
    <cofactor evidence="5 7">
        <name>Zn(2+)</name>
        <dbReference type="ChEBI" id="CHEBI:29105"/>
    </cofactor>
    <text evidence="5 7">Binds 1 zinc ion per subunit.</text>
</comment>
<dbReference type="UniPathway" id="UPA00391"/>
<dbReference type="InterPro" id="IPR038418">
    <property type="entry name" value="6-PTP_synth/QueD_sf"/>
</dbReference>
<dbReference type="SUPFAM" id="SSF55620">
    <property type="entry name" value="Tetrahydrobiopterin biosynthesis enzymes-like"/>
    <property type="match status" value="1"/>
</dbReference>
<dbReference type="EMBL" id="LJNI01000071">
    <property type="protein sequence ID" value="KPJ72489.1"/>
    <property type="molecule type" value="Genomic_DNA"/>
</dbReference>
<evidence type="ECO:0000256" key="1">
    <source>
        <dbReference type="ARBA" id="ARBA00005061"/>
    </source>
</evidence>
<evidence type="ECO:0000256" key="6">
    <source>
        <dbReference type="PIRSR" id="PIRSR006113-1"/>
    </source>
</evidence>
<comment type="similarity">
    <text evidence="2 5">Belongs to the PTPS family. QueD subfamily.</text>
</comment>
<keyword evidence="5 7" id="KW-0862">Zinc</keyword>
<reference evidence="8 9" key="1">
    <citation type="journal article" date="2015" name="Microbiome">
        <title>Genomic resolution of linkages in carbon, nitrogen, and sulfur cycling among widespread estuary sediment bacteria.</title>
        <authorList>
            <person name="Baker B.J."/>
            <person name="Lazar C.S."/>
            <person name="Teske A.P."/>
            <person name="Dick G.J."/>
        </authorList>
    </citation>
    <scope>NUCLEOTIDE SEQUENCE [LARGE SCALE GENOMIC DNA]</scope>
    <source>
        <strain evidence="8">DG_78</strain>
    </source>
</reference>
<dbReference type="PIRSF" id="PIRSF006113">
    <property type="entry name" value="PTP_synth"/>
    <property type="match status" value="1"/>
</dbReference>
<dbReference type="GO" id="GO:0008616">
    <property type="term" value="P:tRNA queuosine(34) biosynthetic process"/>
    <property type="evidence" value="ECO:0007669"/>
    <property type="project" value="UniProtKB-KW"/>
</dbReference>
<comment type="pathway">
    <text evidence="1 5">Purine metabolism; 7-cyano-7-deazaguanine biosynthesis.</text>
</comment>
<feature type="binding site" evidence="7">
    <location>
        <position position="14"/>
    </location>
    <ligand>
        <name>Zn(2+)</name>
        <dbReference type="ChEBI" id="CHEBI:29105"/>
    </ligand>
</feature>
<evidence type="ECO:0000256" key="5">
    <source>
        <dbReference type="PIRNR" id="PIRNR006113"/>
    </source>
</evidence>
<dbReference type="PANTHER" id="PTHR12589:SF8">
    <property type="entry name" value="6-CARBOXY-5,6,7,8-TETRAHYDROPTERIN SYNTHASE"/>
    <property type="match status" value="1"/>
</dbReference>
<dbReference type="EC" id="4.-.-.-" evidence="5"/>
<dbReference type="Pfam" id="PF01242">
    <property type="entry name" value="PTPS"/>
    <property type="match status" value="1"/>
</dbReference>
<dbReference type="InterPro" id="IPR007115">
    <property type="entry name" value="6-PTP_synth/QueD"/>
</dbReference>
<accession>A0A0S7YE87</accession>
<name>A0A0S7YE87_UNCT6</name>
<dbReference type="PANTHER" id="PTHR12589">
    <property type="entry name" value="PYRUVOYL TETRAHYDROBIOPTERIN SYNTHASE"/>
    <property type="match status" value="1"/>
</dbReference>
<evidence type="ECO:0000313" key="9">
    <source>
        <dbReference type="Proteomes" id="UP000051012"/>
    </source>
</evidence>
<evidence type="ECO:0000256" key="7">
    <source>
        <dbReference type="PIRSR" id="PIRSR006113-2"/>
    </source>
</evidence>
<sequence>MFELQVEGTFSAAHQVRGYPGDCAGVHGHTYKIEVRIRVEKLDKLGMAMDFRRLKMTLKRILKELDHKNLNKLSFFKKHNATAEWVAVYIFQKMKKKIKSVASITVWEGPNSSVTYHEDGE</sequence>
<organism evidence="8 9">
    <name type="scientific">candidate division TA06 bacterium DG_78</name>
    <dbReference type="NCBI Taxonomy" id="1703772"/>
    <lineage>
        <taxon>Bacteria</taxon>
        <taxon>Bacteria division TA06</taxon>
    </lineage>
</organism>
<feature type="binding site" evidence="7">
    <location>
        <position position="29"/>
    </location>
    <ligand>
        <name>Zn(2+)</name>
        <dbReference type="ChEBI" id="CHEBI:29105"/>
    </ligand>
</feature>
<comment type="caution">
    <text evidence="8">The sequence shown here is derived from an EMBL/GenBank/DDBJ whole genome shotgun (WGS) entry which is preliminary data.</text>
</comment>
<dbReference type="NCBIfam" id="TIGR03367">
    <property type="entry name" value="queuosine_QueD"/>
    <property type="match status" value="1"/>
</dbReference>
<feature type="active site" description="Charge relay system" evidence="6">
    <location>
        <position position="108"/>
    </location>
</feature>
<keyword evidence="5 7" id="KW-0479">Metal-binding</keyword>
<keyword evidence="5" id="KW-0456">Lyase</keyword>
<evidence type="ECO:0000256" key="3">
    <source>
        <dbReference type="ARBA" id="ARBA00018141"/>
    </source>
</evidence>
<comment type="catalytic activity">
    <reaction evidence="4 5">
        <text>7,8-dihydroneopterin 3'-triphosphate + H2O = 6-carboxy-5,6,7,8-tetrahydropterin + triphosphate + acetaldehyde + 2 H(+)</text>
        <dbReference type="Rhea" id="RHEA:27966"/>
        <dbReference type="ChEBI" id="CHEBI:15343"/>
        <dbReference type="ChEBI" id="CHEBI:15377"/>
        <dbReference type="ChEBI" id="CHEBI:15378"/>
        <dbReference type="ChEBI" id="CHEBI:18036"/>
        <dbReference type="ChEBI" id="CHEBI:58462"/>
        <dbReference type="ChEBI" id="CHEBI:61032"/>
        <dbReference type="EC" id="4.1.2.50"/>
    </reaction>
</comment>
<evidence type="ECO:0000256" key="4">
    <source>
        <dbReference type="ARBA" id="ARBA00048807"/>
    </source>
</evidence>
<evidence type="ECO:0000313" key="8">
    <source>
        <dbReference type="EMBL" id="KPJ72489.1"/>
    </source>
</evidence>
<feature type="active site" description="Proton acceptor" evidence="6">
    <location>
        <position position="23"/>
    </location>
</feature>
<dbReference type="Gene3D" id="3.30.479.10">
    <property type="entry name" value="6-pyruvoyl tetrahydropterin synthase/QueD"/>
    <property type="match status" value="1"/>
</dbReference>